<comment type="caution">
    <text evidence="1">The sequence shown here is derived from an EMBL/GenBank/DDBJ whole genome shotgun (WGS) entry which is preliminary data.</text>
</comment>
<dbReference type="RefSeq" id="WP_117918493.1">
    <property type="nucleotide sequence ID" value="NZ_QRUL01000003.1"/>
</dbReference>
<accession>A0A413ZXH8</accession>
<reference evidence="1 2" key="1">
    <citation type="submission" date="2018-08" db="EMBL/GenBank/DDBJ databases">
        <title>A genome reference for cultivated species of the human gut microbiota.</title>
        <authorList>
            <person name="Zou Y."/>
            <person name="Xue W."/>
            <person name="Luo G."/>
        </authorList>
    </citation>
    <scope>NUCLEOTIDE SEQUENCE [LARGE SCALE GENOMIC DNA]</scope>
    <source>
        <strain evidence="1 2">AM36-3AA</strain>
    </source>
</reference>
<protein>
    <submittedName>
        <fullName evidence="1">Uncharacterized protein</fullName>
    </submittedName>
</protein>
<gene>
    <name evidence="1" type="ORF">DW848_14115</name>
</gene>
<dbReference type="Proteomes" id="UP000286104">
    <property type="component" value="Unassembled WGS sequence"/>
</dbReference>
<dbReference type="EMBL" id="QSHU01000025">
    <property type="protein sequence ID" value="RHC36314.1"/>
    <property type="molecule type" value="Genomic_DNA"/>
</dbReference>
<evidence type="ECO:0000313" key="2">
    <source>
        <dbReference type="Proteomes" id="UP000286104"/>
    </source>
</evidence>
<evidence type="ECO:0000313" key="1">
    <source>
        <dbReference type="EMBL" id="RHC36314.1"/>
    </source>
</evidence>
<proteinExistence type="predicted"/>
<sequence>MSKNGNQKQVCVKFVRYFSVDKGSYSEEDLDKIVESNAIRMGKQLLICSEEHAKGSMLEPCGNLAVVSVNDVNSPESESRTIVCIEKQ</sequence>
<organism evidence="1 2">
    <name type="scientific">Agathobacter rectalis</name>
    <dbReference type="NCBI Taxonomy" id="39491"/>
    <lineage>
        <taxon>Bacteria</taxon>
        <taxon>Bacillati</taxon>
        <taxon>Bacillota</taxon>
        <taxon>Clostridia</taxon>
        <taxon>Lachnospirales</taxon>
        <taxon>Lachnospiraceae</taxon>
        <taxon>Agathobacter</taxon>
    </lineage>
</organism>
<name>A0A413ZXH8_9FIRM</name>
<dbReference type="AlphaFoldDB" id="A0A413ZXH8"/>